<dbReference type="EMBL" id="JACHXF010000015">
    <property type="protein sequence ID" value="MBB3098633.1"/>
    <property type="molecule type" value="Genomic_DNA"/>
</dbReference>
<organism evidence="1 2">
    <name type="scientific">Actinoplanes campanulatus</name>
    <dbReference type="NCBI Taxonomy" id="113559"/>
    <lineage>
        <taxon>Bacteria</taxon>
        <taxon>Bacillati</taxon>
        <taxon>Actinomycetota</taxon>
        <taxon>Actinomycetes</taxon>
        <taxon>Micromonosporales</taxon>
        <taxon>Micromonosporaceae</taxon>
        <taxon>Actinoplanes</taxon>
    </lineage>
</organism>
<reference evidence="1 2" key="1">
    <citation type="submission" date="2020-08" db="EMBL/GenBank/DDBJ databases">
        <title>Genomic Encyclopedia of Type Strains, Phase III (KMG-III): the genomes of soil and plant-associated and newly described type strains.</title>
        <authorList>
            <person name="Whitman W."/>
        </authorList>
    </citation>
    <scope>NUCLEOTIDE SEQUENCE [LARGE SCALE GENOMIC DNA]</scope>
    <source>
        <strain evidence="1 2">CECT 3287</strain>
    </source>
</reference>
<evidence type="ECO:0000313" key="1">
    <source>
        <dbReference type="EMBL" id="MBB3098633.1"/>
    </source>
</evidence>
<protein>
    <submittedName>
        <fullName evidence="1">Uncharacterized protein</fullName>
    </submittedName>
</protein>
<dbReference type="AlphaFoldDB" id="A0A7W5FHG4"/>
<name>A0A7W5FHG4_9ACTN</name>
<proteinExistence type="predicted"/>
<keyword evidence="2" id="KW-1185">Reference proteome</keyword>
<accession>A0A7W5FHG4</accession>
<evidence type="ECO:0000313" key="2">
    <source>
        <dbReference type="Proteomes" id="UP000590749"/>
    </source>
</evidence>
<sequence>MIIIAGELGPEPPPITAADVRRYRISGVEEP</sequence>
<gene>
    <name evidence="1" type="ORF">FHR83_006332</name>
</gene>
<dbReference type="Proteomes" id="UP000590749">
    <property type="component" value="Unassembled WGS sequence"/>
</dbReference>
<comment type="caution">
    <text evidence="1">The sequence shown here is derived from an EMBL/GenBank/DDBJ whole genome shotgun (WGS) entry which is preliminary data.</text>
</comment>